<name>A0A4R7NI37_9GAMM</name>
<dbReference type="RefSeq" id="WP_133698063.1">
    <property type="nucleotide sequence ID" value="NZ_SOBR01000007.1"/>
</dbReference>
<dbReference type="EMBL" id="SOBR01000007">
    <property type="protein sequence ID" value="TDU20122.1"/>
    <property type="molecule type" value="Genomic_DNA"/>
</dbReference>
<dbReference type="AlphaFoldDB" id="A0A4R7NI37"/>
<keyword evidence="2" id="KW-1185">Reference proteome</keyword>
<accession>A0A4R7NI37</accession>
<organism evidence="1 2">
    <name type="scientific">Chromohalobacter marismortui</name>
    <dbReference type="NCBI Taxonomy" id="42055"/>
    <lineage>
        <taxon>Bacteria</taxon>
        <taxon>Pseudomonadati</taxon>
        <taxon>Pseudomonadota</taxon>
        <taxon>Gammaproteobacteria</taxon>
        <taxon>Oceanospirillales</taxon>
        <taxon>Halomonadaceae</taxon>
        <taxon>Chromohalobacter</taxon>
    </lineage>
</organism>
<reference evidence="1 2" key="1">
    <citation type="submission" date="2019-03" db="EMBL/GenBank/DDBJ databases">
        <title>Genomic Encyclopedia of Type Strains, Phase IV (KMG-IV): sequencing the most valuable type-strain genomes for metagenomic binning, comparative biology and taxonomic classification.</title>
        <authorList>
            <person name="Goeker M."/>
        </authorList>
    </citation>
    <scope>NUCLEOTIDE SEQUENCE [LARGE SCALE GENOMIC DNA]</scope>
    <source>
        <strain evidence="1 2">DSM 6770</strain>
    </source>
</reference>
<proteinExistence type="predicted"/>
<dbReference type="OrthoDB" id="6179920at2"/>
<evidence type="ECO:0000313" key="1">
    <source>
        <dbReference type="EMBL" id="TDU20122.1"/>
    </source>
</evidence>
<dbReference type="Proteomes" id="UP000295380">
    <property type="component" value="Unassembled WGS sequence"/>
</dbReference>
<protein>
    <submittedName>
        <fullName evidence="1">Uncharacterized protein</fullName>
    </submittedName>
</protein>
<comment type="caution">
    <text evidence="1">The sequence shown here is derived from an EMBL/GenBank/DDBJ whole genome shotgun (WGS) entry which is preliminary data.</text>
</comment>
<gene>
    <name evidence="1" type="ORF">C8E00_10721</name>
</gene>
<sequence length="269" mass="30134">MTLRHAESGDAPRLHLDLTPFQEDGQCYGDYHRLPLNPMLKRLCIEARRAGLADASLGARDLMSHMALDEDHIVTQEISGRVWRYNVGYSEAPSQLDSALDSLGARMLEEPLPTGLAQLTESWVYMPGQLDAATTQSTDVLWMDKPAWARYRLEQVQLWFRALRDDAEHLGDGWLAWHLTHLPLTRAPVFDSVDAFSKLARLDLGGRDALGELSFVRYQQGECHEGMGLAITQLPHRIDTLAPLDDALVVPARQVDGILARLDRALADF</sequence>
<evidence type="ECO:0000313" key="2">
    <source>
        <dbReference type="Proteomes" id="UP000295380"/>
    </source>
</evidence>